<gene>
    <name evidence="2" type="ORF">E4680_12905</name>
</gene>
<dbReference type="Proteomes" id="UP000297890">
    <property type="component" value="Unassembled WGS sequence"/>
</dbReference>
<dbReference type="AlphaFoldDB" id="A0A4Z0F7G9"/>
<comment type="caution">
    <text evidence="2">The sequence shown here is derived from an EMBL/GenBank/DDBJ whole genome shotgun (WGS) entry which is preliminary data.</text>
</comment>
<evidence type="ECO:0000313" key="3">
    <source>
        <dbReference type="Proteomes" id="UP000297890"/>
    </source>
</evidence>
<dbReference type="RefSeq" id="WP_135282832.1">
    <property type="nucleotide sequence ID" value="NZ_SRIO01000027.1"/>
</dbReference>
<proteinExistence type="predicted"/>
<feature type="compositionally biased region" description="Basic and acidic residues" evidence="1">
    <location>
        <begin position="46"/>
        <end position="60"/>
    </location>
</feature>
<reference evidence="2 3" key="1">
    <citation type="journal article" date="2019" name="ISME J.">
        <title>Candidatus Macondimonas diazotrophica, a novel gammaproteobacterial genus dominating crude-oil-contaminated coastal sediments.</title>
        <authorList>
            <person name="Karthikeyan S."/>
            <person name="Konstantinidis K."/>
        </authorList>
    </citation>
    <scope>NUCLEOTIDE SEQUENCE [LARGE SCALE GENOMIC DNA]</scope>
    <source>
        <strain evidence="2 3">KTK01</strain>
    </source>
</reference>
<organism evidence="2 3">
    <name type="scientific">Candidatus Macondimonas diazotrophica</name>
    <dbReference type="NCBI Taxonomy" id="2305248"/>
    <lineage>
        <taxon>Bacteria</taxon>
        <taxon>Pseudomonadati</taxon>
        <taxon>Pseudomonadota</taxon>
        <taxon>Gammaproteobacteria</taxon>
        <taxon>Chromatiales</taxon>
        <taxon>Ectothiorhodospiraceae</taxon>
        <taxon>Candidatus Macondimonas</taxon>
    </lineage>
</organism>
<dbReference type="EMBL" id="SRIO01000027">
    <property type="protein sequence ID" value="TFZ81353.1"/>
    <property type="molecule type" value="Genomic_DNA"/>
</dbReference>
<name>A0A4Z0F7G9_9GAMM</name>
<accession>A0A4Z0F7G9</accession>
<feature type="region of interest" description="Disordered" evidence="1">
    <location>
        <begin position="38"/>
        <end position="60"/>
    </location>
</feature>
<protein>
    <submittedName>
        <fullName evidence="2">Uncharacterized protein</fullName>
    </submittedName>
</protein>
<evidence type="ECO:0000256" key="1">
    <source>
        <dbReference type="SAM" id="MobiDB-lite"/>
    </source>
</evidence>
<keyword evidence="3" id="KW-1185">Reference proteome</keyword>
<sequence length="60" mass="6590">MTDDTKVAIPATGKLKKDLNCWEAPQPGAPRVLKRYQAGDPVPGHLRPDQLARLKEQGVI</sequence>
<evidence type="ECO:0000313" key="2">
    <source>
        <dbReference type="EMBL" id="TFZ81353.1"/>
    </source>
</evidence>